<dbReference type="EMBL" id="UZAI01019515">
    <property type="protein sequence ID" value="VDP45868.1"/>
    <property type="molecule type" value="Genomic_DNA"/>
</dbReference>
<protein>
    <submittedName>
        <fullName evidence="1">Uncharacterized protein</fullName>
    </submittedName>
</protein>
<proteinExistence type="predicted"/>
<keyword evidence="2" id="KW-1185">Reference proteome</keyword>
<dbReference type="Pfam" id="PF02931">
    <property type="entry name" value="Neur_chan_LBD"/>
    <property type="match status" value="1"/>
</dbReference>
<organism evidence="1 2">
    <name type="scientific">Schistosoma margrebowiei</name>
    <dbReference type="NCBI Taxonomy" id="48269"/>
    <lineage>
        <taxon>Eukaryota</taxon>
        <taxon>Metazoa</taxon>
        <taxon>Spiralia</taxon>
        <taxon>Lophotrochozoa</taxon>
        <taxon>Platyhelminthes</taxon>
        <taxon>Trematoda</taxon>
        <taxon>Digenea</taxon>
        <taxon>Strigeidida</taxon>
        <taxon>Schistosomatoidea</taxon>
        <taxon>Schistosomatidae</taxon>
        <taxon>Schistosoma</taxon>
    </lineage>
</organism>
<dbReference type="SUPFAM" id="SSF63712">
    <property type="entry name" value="Nicotinic receptor ligand binding domain-like"/>
    <property type="match status" value="1"/>
</dbReference>
<dbReference type="Proteomes" id="UP000277204">
    <property type="component" value="Unassembled WGS sequence"/>
</dbReference>
<accession>A0A183N484</accession>
<dbReference type="InterPro" id="IPR036734">
    <property type="entry name" value="Neur_chan_lig-bd_sf"/>
</dbReference>
<reference evidence="1 2" key="1">
    <citation type="submission" date="2018-11" db="EMBL/GenBank/DDBJ databases">
        <authorList>
            <consortium name="Pathogen Informatics"/>
        </authorList>
    </citation>
    <scope>NUCLEOTIDE SEQUENCE [LARGE SCALE GENOMIC DNA]</scope>
    <source>
        <strain evidence="1 2">Zambia</strain>
    </source>
</reference>
<dbReference type="GO" id="GO:0005230">
    <property type="term" value="F:extracellular ligand-gated monoatomic ion channel activity"/>
    <property type="evidence" value="ECO:0007669"/>
    <property type="project" value="InterPro"/>
</dbReference>
<evidence type="ECO:0000313" key="2">
    <source>
        <dbReference type="Proteomes" id="UP000277204"/>
    </source>
</evidence>
<dbReference type="Gene3D" id="2.70.170.10">
    <property type="entry name" value="Neurotransmitter-gated ion-channel ligand-binding domain"/>
    <property type="match status" value="1"/>
</dbReference>
<gene>
    <name evidence="1" type="ORF">SMRZ_LOCUS23109</name>
</gene>
<dbReference type="STRING" id="48269.A0A183N484"/>
<evidence type="ECO:0000313" key="1">
    <source>
        <dbReference type="EMBL" id="VDP45868.1"/>
    </source>
</evidence>
<dbReference type="AlphaFoldDB" id="A0A183N484"/>
<dbReference type="InterPro" id="IPR006202">
    <property type="entry name" value="Neur_chan_lig-bd"/>
</dbReference>
<name>A0A183N484_9TREM</name>
<sequence length="90" mass="10544">MNDLDTYQMNQNNEFHLKIFDFTEHVIPSSEKRLIKQLIDNYEKAGKIGRPVKNTKDRVVVGYGLSLFQLLDLDEKNQILTINVWAKYVS</sequence>
<dbReference type="GO" id="GO:0016020">
    <property type="term" value="C:membrane"/>
    <property type="evidence" value="ECO:0007669"/>
    <property type="project" value="InterPro"/>
</dbReference>